<evidence type="ECO:0000259" key="14">
    <source>
        <dbReference type="Pfam" id="PF20510"/>
    </source>
</evidence>
<evidence type="ECO:0000256" key="11">
    <source>
        <dbReference type="PIRSR" id="PIRSR605708-1"/>
    </source>
</evidence>
<dbReference type="GO" id="GO:0005737">
    <property type="term" value="C:cytoplasm"/>
    <property type="evidence" value="ECO:0007669"/>
    <property type="project" value="TreeGrafter"/>
</dbReference>
<dbReference type="InterPro" id="IPR046451">
    <property type="entry name" value="HgmA_C"/>
</dbReference>
<dbReference type="OMA" id="MLPHGPD"/>
<keyword evidence="8" id="KW-0560">Oxidoreductase</keyword>
<dbReference type="SUPFAM" id="SSF51182">
    <property type="entry name" value="RmlC-like cupins"/>
    <property type="match status" value="2"/>
</dbReference>
<evidence type="ECO:0000313" key="17">
    <source>
        <dbReference type="EMBL" id="KAA0170880.1"/>
    </source>
</evidence>
<evidence type="ECO:0000313" key="21">
    <source>
        <dbReference type="Proteomes" id="UP000324907"/>
    </source>
</evidence>
<dbReference type="Proteomes" id="UP000323011">
    <property type="component" value="Unassembled WGS sequence"/>
</dbReference>
<dbReference type="InterPro" id="IPR011051">
    <property type="entry name" value="RmlC_Cupin_sf"/>
</dbReference>
<comment type="cofactor">
    <cofactor evidence="1 12">
        <name>Fe cation</name>
        <dbReference type="ChEBI" id="CHEBI:24875"/>
    </cofactor>
</comment>
<dbReference type="PANTHER" id="PTHR11056">
    <property type="entry name" value="HOMOGENTISATE 1,2-DIOXYGENASE"/>
    <property type="match status" value="1"/>
</dbReference>
<dbReference type="Pfam" id="PF20510">
    <property type="entry name" value="HgmA_N"/>
    <property type="match status" value="2"/>
</dbReference>
<evidence type="ECO:0000256" key="3">
    <source>
        <dbReference type="ARBA" id="ARBA00007757"/>
    </source>
</evidence>
<keyword evidence="6" id="KW-0828">Tyrosine catabolism</keyword>
<evidence type="ECO:0000256" key="5">
    <source>
        <dbReference type="ARBA" id="ARBA00022723"/>
    </source>
</evidence>
<dbReference type="Proteomes" id="UP000325113">
    <property type="component" value="Unassembled WGS sequence"/>
</dbReference>
<dbReference type="GO" id="GO:0006572">
    <property type="term" value="P:L-tyrosine catabolic process"/>
    <property type="evidence" value="ECO:0007669"/>
    <property type="project" value="UniProtKB-KW"/>
</dbReference>
<dbReference type="CDD" id="cd07000">
    <property type="entry name" value="cupin_HGO_N"/>
    <property type="match status" value="1"/>
</dbReference>
<evidence type="ECO:0000313" key="18">
    <source>
        <dbReference type="EMBL" id="KAA0175749.1"/>
    </source>
</evidence>
<keyword evidence="5 12" id="KW-0479">Metal-binding</keyword>
<dbReference type="InterPro" id="IPR046452">
    <property type="entry name" value="HgmA_N"/>
</dbReference>
<evidence type="ECO:0000259" key="13">
    <source>
        <dbReference type="Pfam" id="PF04209"/>
    </source>
</evidence>
<dbReference type="GO" id="GO:0046872">
    <property type="term" value="F:metal ion binding"/>
    <property type="evidence" value="ECO:0007669"/>
    <property type="project" value="UniProtKB-KW"/>
</dbReference>
<dbReference type="Proteomes" id="UP000322899">
    <property type="component" value="Unassembled WGS sequence"/>
</dbReference>
<comment type="caution">
    <text evidence="17">The sequence shown here is derived from an EMBL/GenBank/DDBJ whole genome shotgun (WGS) entry which is preliminary data.</text>
</comment>
<accession>A0A5A8E456</accession>
<evidence type="ECO:0000256" key="7">
    <source>
        <dbReference type="ARBA" id="ARBA00022964"/>
    </source>
</evidence>
<dbReference type="GO" id="GO:0004411">
    <property type="term" value="F:homogentisate 1,2-dioxygenase activity"/>
    <property type="evidence" value="ECO:0007669"/>
    <property type="project" value="UniProtKB-EC"/>
</dbReference>
<evidence type="ECO:0000256" key="9">
    <source>
        <dbReference type="ARBA" id="ARBA00023004"/>
    </source>
</evidence>
<dbReference type="EMBL" id="VLTO01000012">
    <property type="protein sequence ID" value="KAA0175749.1"/>
    <property type="molecule type" value="Genomic_DNA"/>
</dbReference>
<reference evidence="19 20" key="1">
    <citation type="submission" date="2019-07" db="EMBL/GenBank/DDBJ databases">
        <title>Genomes of Cafeteria roenbergensis.</title>
        <authorList>
            <person name="Fischer M.G."/>
            <person name="Hackl T."/>
            <person name="Roman M."/>
        </authorList>
    </citation>
    <scope>NUCLEOTIDE SEQUENCE [LARGE SCALE GENOMIC DNA]</scope>
    <source>
        <strain evidence="15 20">BVI</strain>
        <strain evidence="16 22">Cflag</strain>
        <strain evidence="18 19">E4-10P</strain>
        <strain evidence="17 21">RCC970-E3</strain>
    </source>
</reference>
<evidence type="ECO:0000256" key="6">
    <source>
        <dbReference type="ARBA" id="ARBA00022878"/>
    </source>
</evidence>
<dbReference type="Gene3D" id="2.60.120.10">
    <property type="entry name" value="Jelly Rolls"/>
    <property type="match status" value="1"/>
</dbReference>
<sequence length="553" mass="58944">MPKRSAEGADSQAKRACTDPWEKLEYLSGFACEFASELLPGALPKGQNSPQIAPYGLYPEQLSGTAFTVPRRSNQRSWLYRIRPAVLHSAMVPYPHKGICADFGKLKPDPNQMRWQPQAFPTEPVDFVDGITTMAGADALAVHLYACNKSMTAPADSKKPQRSFQNSDGDMLIVPQEGALRITTEFGRMLVKPHEICVVQRCIRFSVDVEGPSRGYICELLRGHFEIPSLGPIGANGLANPRDFCTPVAWFSDYDPEVDGAKAAATGTPSSSVAAHGPAVASAAAAAAGGSPAVASAGSSSSSAGAAAAASAAPTGDGWEVINKFGHSLFVATQGHSPFDVVAWHGNYVPYKYNLDNFVVMNSVSVDHPDPSIYTVLTCPSDSPGTAICDFAIFPPRWMVMDKSFRPPYYHRNVMTEYMGMIYGKYDAKVGFVPGGSSLHSIGSAHGPDAATFKAASTAVLEPEKFDGGLAFMFETSSFLKLTDFALRGPHREWGYQACWRDLPALYRPDRVTVTPEELAAEADVAASVAPADSEEATAAAARAVADAVAGDA</sequence>
<evidence type="ECO:0000256" key="8">
    <source>
        <dbReference type="ARBA" id="ARBA00023002"/>
    </source>
</evidence>
<keyword evidence="20" id="KW-1185">Reference proteome</keyword>
<organism evidence="17 21">
    <name type="scientific">Cafeteria roenbergensis</name>
    <name type="common">Marine flagellate</name>
    <dbReference type="NCBI Taxonomy" id="33653"/>
    <lineage>
        <taxon>Eukaryota</taxon>
        <taxon>Sar</taxon>
        <taxon>Stramenopiles</taxon>
        <taxon>Bigyra</taxon>
        <taxon>Opalozoa</taxon>
        <taxon>Bicosoecida</taxon>
        <taxon>Cafeteriaceae</taxon>
        <taxon>Cafeteria</taxon>
    </lineage>
</organism>
<dbReference type="EMBL" id="VLTM01000038">
    <property type="protein sequence ID" value="KAA0161106.1"/>
    <property type="molecule type" value="Genomic_DNA"/>
</dbReference>
<evidence type="ECO:0000313" key="15">
    <source>
        <dbReference type="EMBL" id="KAA0153393.1"/>
    </source>
</evidence>
<feature type="binding site" evidence="12">
    <location>
        <position position="417"/>
    </location>
    <ligand>
        <name>Fe cation</name>
        <dbReference type="ChEBI" id="CHEBI:24875"/>
    </ligand>
</feature>
<evidence type="ECO:0000313" key="19">
    <source>
        <dbReference type="Proteomes" id="UP000322899"/>
    </source>
</evidence>
<feature type="domain" description="Homogentisate 1,2-dioxygenase N-terminal" evidence="14">
    <location>
        <begin position="318"/>
        <end position="355"/>
    </location>
</feature>
<dbReference type="EMBL" id="VLTN01000016">
    <property type="protein sequence ID" value="KAA0153393.1"/>
    <property type="molecule type" value="Genomic_DNA"/>
</dbReference>
<feature type="active site" description="Proton acceptor" evidence="11">
    <location>
        <position position="368"/>
    </location>
</feature>
<feature type="domain" description="Homogentisate 1,2-dioxygenase C-terminal" evidence="13">
    <location>
        <begin position="357"/>
        <end position="504"/>
    </location>
</feature>
<proteinExistence type="inferred from homology"/>
<feature type="binding site" evidence="12">
    <location>
        <position position="446"/>
    </location>
    <ligand>
        <name>Fe cation</name>
        <dbReference type="ChEBI" id="CHEBI:24875"/>
    </ligand>
</feature>
<keyword evidence="7" id="KW-0223">Dioxygenase</keyword>
<evidence type="ECO:0000256" key="4">
    <source>
        <dbReference type="ARBA" id="ARBA00013127"/>
    </source>
</evidence>
<dbReference type="EMBL" id="VLTL01000010">
    <property type="protein sequence ID" value="KAA0170880.1"/>
    <property type="molecule type" value="Genomic_DNA"/>
</dbReference>
<gene>
    <name evidence="18" type="ORF">FNF27_02835</name>
    <name evidence="17" type="ORF">FNF28_01153</name>
    <name evidence="15" type="ORF">FNF29_03210</name>
    <name evidence="16" type="ORF">FNF31_03947</name>
</gene>
<dbReference type="GO" id="GO:0006559">
    <property type="term" value="P:L-phenylalanine catabolic process"/>
    <property type="evidence" value="ECO:0007669"/>
    <property type="project" value="UniProtKB-UniPathway"/>
</dbReference>
<keyword evidence="9 12" id="KW-0408">Iron</keyword>
<keyword evidence="10" id="KW-0585">Phenylalanine catabolism</keyword>
<dbReference type="AlphaFoldDB" id="A0A5A8E456"/>
<dbReference type="InterPro" id="IPR014710">
    <property type="entry name" value="RmlC-like_jellyroll"/>
</dbReference>
<protein>
    <recommendedName>
        <fullName evidence="4">homogentisate 1,2-dioxygenase</fullName>
        <ecNumber evidence="4">1.13.11.5</ecNumber>
    </recommendedName>
</protein>
<comment type="similarity">
    <text evidence="3">Belongs to the homogentisate dioxygenase family.</text>
</comment>
<evidence type="ECO:0000256" key="1">
    <source>
        <dbReference type="ARBA" id="ARBA00001962"/>
    </source>
</evidence>
<dbReference type="Proteomes" id="UP000324907">
    <property type="component" value="Unassembled WGS sequence"/>
</dbReference>
<evidence type="ECO:0000256" key="12">
    <source>
        <dbReference type="PIRSR" id="PIRSR605708-2"/>
    </source>
</evidence>
<dbReference type="FunFam" id="2.60.120.10:FF:000034">
    <property type="entry name" value="Homogentisate 1,2-dioxygenase"/>
    <property type="match status" value="1"/>
</dbReference>
<dbReference type="EC" id="1.13.11.5" evidence="4"/>
<dbReference type="OrthoDB" id="1689029at2759"/>
<dbReference type="InterPro" id="IPR005708">
    <property type="entry name" value="Homogentis_dOase"/>
</dbReference>
<name>A0A5A8E456_CAFRO</name>
<evidence type="ECO:0000256" key="2">
    <source>
        <dbReference type="ARBA" id="ARBA00004704"/>
    </source>
</evidence>
<feature type="binding site" evidence="12">
    <location>
        <position position="446"/>
    </location>
    <ligand>
        <name>homogentisate</name>
        <dbReference type="ChEBI" id="CHEBI:16169"/>
    </ligand>
</feature>
<dbReference type="Pfam" id="PF04209">
    <property type="entry name" value="HgmA_C"/>
    <property type="match status" value="1"/>
</dbReference>
<dbReference type="PANTHER" id="PTHR11056:SF0">
    <property type="entry name" value="HOMOGENTISATE 1,2-DIOXYGENASE"/>
    <property type="match status" value="1"/>
</dbReference>
<evidence type="ECO:0000313" key="16">
    <source>
        <dbReference type="EMBL" id="KAA0161106.1"/>
    </source>
</evidence>
<evidence type="ECO:0000256" key="10">
    <source>
        <dbReference type="ARBA" id="ARBA00023232"/>
    </source>
</evidence>
<feature type="domain" description="Homogentisate 1,2-dioxygenase N-terminal" evidence="14">
    <location>
        <begin position="25"/>
        <end position="255"/>
    </location>
</feature>
<evidence type="ECO:0000313" key="22">
    <source>
        <dbReference type="Proteomes" id="UP000325113"/>
    </source>
</evidence>
<dbReference type="UniPathway" id="UPA00139">
    <property type="reaction ID" value="UER00339"/>
</dbReference>
<evidence type="ECO:0000313" key="20">
    <source>
        <dbReference type="Proteomes" id="UP000323011"/>
    </source>
</evidence>
<feature type="binding site" evidence="12">
    <location>
        <position position="411"/>
    </location>
    <ligand>
        <name>Fe cation</name>
        <dbReference type="ChEBI" id="CHEBI:24875"/>
    </ligand>
</feature>
<feature type="binding site" evidence="12">
    <location>
        <position position="426"/>
    </location>
    <ligand>
        <name>homogentisate</name>
        <dbReference type="ChEBI" id="CHEBI:16169"/>
    </ligand>
</feature>
<comment type="pathway">
    <text evidence="2">Amino-acid degradation; L-phenylalanine degradation; acetoacetate and fumarate from L-phenylalanine: step 4/6.</text>
</comment>